<name>A0ACC1QQ33_9HYPO</name>
<dbReference type="EMBL" id="JANAKD010000808">
    <property type="protein sequence ID" value="KAJ3488048.1"/>
    <property type="molecule type" value="Genomic_DNA"/>
</dbReference>
<organism evidence="1 2">
    <name type="scientific">Lecanicillium saksenae</name>
    <dbReference type="NCBI Taxonomy" id="468837"/>
    <lineage>
        <taxon>Eukaryota</taxon>
        <taxon>Fungi</taxon>
        <taxon>Dikarya</taxon>
        <taxon>Ascomycota</taxon>
        <taxon>Pezizomycotina</taxon>
        <taxon>Sordariomycetes</taxon>
        <taxon>Hypocreomycetidae</taxon>
        <taxon>Hypocreales</taxon>
        <taxon>Cordycipitaceae</taxon>
        <taxon>Lecanicillium</taxon>
    </lineage>
</organism>
<gene>
    <name evidence="1" type="ORF">NLG97_g6274</name>
</gene>
<protein>
    <submittedName>
        <fullName evidence="1">Uncharacterized protein</fullName>
    </submittedName>
</protein>
<evidence type="ECO:0000313" key="2">
    <source>
        <dbReference type="Proteomes" id="UP001148737"/>
    </source>
</evidence>
<dbReference type="Proteomes" id="UP001148737">
    <property type="component" value="Unassembled WGS sequence"/>
</dbReference>
<evidence type="ECO:0000313" key="1">
    <source>
        <dbReference type="EMBL" id="KAJ3488048.1"/>
    </source>
</evidence>
<comment type="caution">
    <text evidence="1">The sequence shown here is derived from an EMBL/GenBank/DDBJ whole genome shotgun (WGS) entry which is preliminary data.</text>
</comment>
<proteinExistence type="predicted"/>
<accession>A0ACC1QQ33</accession>
<sequence>MPQRVRPVTKPRCQSCRLRKVKCDYVKPKCGPCSRLHLLCREPDKTLVFVPQTFGDDGTGRHIFTKVSETTSRPDILRIAPRMRSVPSALPQGIGSCRQQIVFQQFITQFMPRKASVLDIFEAHWITRLPDTRRRFKPLHLAVDALAMAVCAEANADAALQVEAMKLYGQSLGHLSRYYASRTGVESLWHEAALTSVLLSLMDLTFFLAAQSTSNDVLVKPGAHLKGVSNLLQKGTMANIRDPRFQSTFSLVRVSMVRQNPTSKLGGVFMPKSLTPVQIVQSILGNFHKISESAWCVRPWGAIMDDPLHRALDVLLDVVGYRVAAAALCEAEYDAQDVSNFEEQRKQIQANFQLWYTNESCSRGSTLFRQAWLPADETDSLRKSIGYDIHFDSIRYRLAMSTYWVGKLILFLEWERVQMHAHGQAAHFPTSVGVVYAQELAEATTIADHICVSILQLVDDEQGIIGLSSVLMPLWAAHYFFRAHGMVHRLEWCRRLLQKQMCWPFKATFMNKNSV</sequence>
<keyword evidence="2" id="KW-1185">Reference proteome</keyword>
<reference evidence="1" key="1">
    <citation type="submission" date="2022-07" db="EMBL/GenBank/DDBJ databases">
        <title>Genome Sequence of Lecanicillium saksenae.</title>
        <authorList>
            <person name="Buettner E."/>
        </authorList>
    </citation>
    <scope>NUCLEOTIDE SEQUENCE</scope>
    <source>
        <strain evidence="1">VT-O1</strain>
    </source>
</reference>